<organism evidence="1 2">
    <name type="scientific">Panacibacter ginsenosidivorans</name>
    <dbReference type="NCBI Taxonomy" id="1813871"/>
    <lineage>
        <taxon>Bacteria</taxon>
        <taxon>Pseudomonadati</taxon>
        <taxon>Bacteroidota</taxon>
        <taxon>Chitinophagia</taxon>
        <taxon>Chitinophagales</taxon>
        <taxon>Chitinophagaceae</taxon>
        <taxon>Panacibacter</taxon>
    </lineage>
</organism>
<protein>
    <submittedName>
        <fullName evidence="1">Uncharacterized protein</fullName>
    </submittedName>
</protein>
<dbReference type="EMBL" id="CP042435">
    <property type="protein sequence ID" value="QEC67992.1"/>
    <property type="molecule type" value="Genomic_DNA"/>
</dbReference>
<evidence type="ECO:0000313" key="1">
    <source>
        <dbReference type="EMBL" id="QEC67992.1"/>
    </source>
</evidence>
<gene>
    <name evidence="1" type="ORF">FRZ67_12015</name>
</gene>
<dbReference type="OrthoDB" id="711735at2"/>
<sequence>MTTEDNQLLQQQIILATDDKLVLQNSEQLFRKELAEYIHFLINNDFEKLVSILYRLDVNEKKLKALLAEKNTDDAGLLIADAIIERQLQKIISRKKFSDFNKDIPDEEKW</sequence>
<dbReference type="KEGG" id="pgin:FRZ67_12015"/>
<dbReference type="AlphaFoldDB" id="A0A5B8V9I6"/>
<accession>A0A5B8V9I6</accession>
<proteinExistence type="predicted"/>
<name>A0A5B8V9I6_9BACT</name>
<reference evidence="1 2" key="1">
    <citation type="journal article" date="2016" name="Int. J. Syst. Evol. Microbiol.">
        <title>Panacibacter ginsenosidivorans gen. nov., sp. nov., with ginsenoside converting activity isolated from soil of a ginseng field.</title>
        <authorList>
            <person name="Siddiqi M.Z."/>
            <person name="Muhammad Shafi S."/>
            <person name="Choi K.D."/>
            <person name="Im W.T."/>
        </authorList>
    </citation>
    <scope>NUCLEOTIDE SEQUENCE [LARGE SCALE GENOMIC DNA]</scope>
    <source>
        <strain evidence="1 2">Gsoil1550</strain>
    </source>
</reference>
<dbReference type="Proteomes" id="UP000321533">
    <property type="component" value="Chromosome"/>
</dbReference>
<keyword evidence="2" id="KW-1185">Reference proteome</keyword>
<evidence type="ECO:0000313" key="2">
    <source>
        <dbReference type="Proteomes" id="UP000321533"/>
    </source>
</evidence>
<dbReference type="RefSeq" id="WP_147189799.1">
    <property type="nucleotide sequence ID" value="NZ_CP042435.1"/>
</dbReference>